<dbReference type="GeneID" id="37042646"/>
<keyword evidence="3" id="KW-0862">Zinc</keyword>
<feature type="domain" description="RING-type" evidence="6">
    <location>
        <begin position="241"/>
        <end position="282"/>
    </location>
</feature>
<keyword evidence="2 4" id="KW-0863">Zinc-finger</keyword>
<dbReference type="Pfam" id="PF13639">
    <property type="entry name" value="zf-RING_2"/>
    <property type="match status" value="1"/>
</dbReference>
<sequence>MTAEVVLSSLFPSSSSLALLPLLLAVRGLKLLHGIYERRIERLKTSDCVTAHLRLAFFFVFLLVLDGTLALHVLDALSTPGRAGTNGVIALVLATDVMALPAHLWRGTAAYFIGLHLSTFDESCSPRTRHMRLAVLRLTIDVIKLLNQLALLSCLVPAPSSSSSSSSSRHGQRRDEFVHLPLVAWQLAKTSISLYDGARAMHAESTRVKAVVERLPNASFLSSDVKGTIVEGQAAQDHACCLICREDMADGSGAKRLPCHHAFHARCISTWLDVRLQCPTCRKAV</sequence>
<dbReference type="GO" id="GO:0043161">
    <property type="term" value="P:proteasome-mediated ubiquitin-dependent protein catabolic process"/>
    <property type="evidence" value="ECO:0007669"/>
    <property type="project" value="TreeGrafter"/>
</dbReference>
<dbReference type="InterPro" id="IPR001841">
    <property type="entry name" value="Znf_RING"/>
</dbReference>
<evidence type="ECO:0000256" key="3">
    <source>
        <dbReference type="ARBA" id="ARBA00022833"/>
    </source>
</evidence>
<dbReference type="SMART" id="SM00184">
    <property type="entry name" value="RING"/>
    <property type="match status" value="1"/>
</dbReference>
<keyword evidence="8" id="KW-1185">Reference proteome</keyword>
<dbReference type="RefSeq" id="XP_025381249.1">
    <property type="nucleotide sequence ID" value="XM_025520730.1"/>
</dbReference>
<dbReference type="EMBL" id="KZ819634">
    <property type="protein sequence ID" value="PWN94051.1"/>
    <property type="molecule type" value="Genomic_DNA"/>
</dbReference>
<dbReference type="InterPro" id="IPR013083">
    <property type="entry name" value="Znf_RING/FYVE/PHD"/>
</dbReference>
<evidence type="ECO:0000259" key="6">
    <source>
        <dbReference type="PROSITE" id="PS50089"/>
    </source>
</evidence>
<reference evidence="7 8" key="1">
    <citation type="journal article" date="2018" name="Mol. Biol. Evol.">
        <title>Broad Genomic Sampling Reveals a Smut Pathogenic Ancestry of the Fungal Clade Ustilaginomycotina.</title>
        <authorList>
            <person name="Kijpornyongpan T."/>
            <person name="Mondo S.J."/>
            <person name="Barry K."/>
            <person name="Sandor L."/>
            <person name="Lee J."/>
            <person name="Lipzen A."/>
            <person name="Pangilinan J."/>
            <person name="LaButti K."/>
            <person name="Hainaut M."/>
            <person name="Henrissat B."/>
            <person name="Grigoriev I.V."/>
            <person name="Spatafora J.W."/>
            <person name="Aime M.C."/>
        </authorList>
    </citation>
    <scope>NUCLEOTIDE SEQUENCE [LARGE SCALE GENOMIC DNA]</scope>
    <source>
        <strain evidence="7 8">MCA 4198</strain>
    </source>
</reference>
<dbReference type="InParanoid" id="A0A316YXY2"/>
<proteinExistence type="predicted"/>
<keyword evidence="1" id="KW-0479">Metal-binding</keyword>
<protein>
    <recommendedName>
        <fullName evidence="6">RING-type domain-containing protein</fullName>
    </recommendedName>
</protein>
<feature type="transmembrane region" description="Helical" evidence="5">
    <location>
        <begin position="15"/>
        <end position="32"/>
    </location>
</feature>
<evidence type="ECO:0000256" key="5">
    <source>
        <dbReference type="SAM" id="Phobius"/>
    </source>
</evidence>
<organism evidence="7 8">
    <name type="scientific">Acaromyces ingoldii</name>
    <dbReference type="NCBI Taxonomy" id="215250"/>
    <lineage>
        <taxon>Eukaryota</taxon>
        <taxon>Fungi</taxon>
        <taxon>Dikarya</taxon>
        <taxon>Basidiomycota</taxon>
        <taxon>Ustilaginomycotina</taxon>
        <taxon>Exobasidiomycetes</taxon>
        <taxon>Exobasidiales</taxon>
        <taxon>Cryptobasidiaceae</taxon>
        <taxon>Acaromyces</taxon>
    </lineage>
</organism>
<dbReference type="PANTHER" id="PTHR22763">
    <property type="entry name" value="RING ZINC FINGER PROTEIN"/>
    <property type="match status" value="1"/>
</dbReference>
<dbReference type="GO" id="GO:0036503">
    <property type="term" value="P:ERAD pathway"/>
    <property type="evidence" value="ECO:0007669"/>
    <property type="project" value="TreeGrafter"/>
</dbReference>
<dbReference type="GO" id="GO:0005789">
    <property type="term" value="C:endoplasmic reticulum membrane"/>
    <property type="evidence" value="ECO:0007669"/>
    <property type="project" value="UniProtKB-SubCell"/>
</dbReference>
<gene>
    <name evidence="7" type="ORF">FA10DRAFT_264642</name>
</gene>
<evidence type="ECO:0000256" key="1">
    <source>
        <dbReference type="ARBA" id="ARBA00022723"/>
    </source>
</evidence>
<evidence type="ECO:0000256" key="2">
    <source>
        <dbReference type="ARBA" id="ARBA00022771"/>
    </source>
</evidence>
<evidence type="ECO:0000256" key="4">
    <source>
        <dbReference type="PROSITE-ProRule" id="PRU00175"/>
    </source>
</evidence>
<dbReference type="STRING" id="215250.A0A316YXY2"/>
<keyword evidence="5" id="KW-1133">Transmembrane helix</keyword>
<dbReference type="InterPro" id="IPR050731">
    <property type="entry name" value="HRD1_E3_ubiq-ligases"/>
</dbReference>
<dbReference type="AlphaFoldDB" id="A0A316YXY2"/>
<dbReference type="SUPFAM" id="SSF57850">
    <property type="entry name" value="RING/U-box"/>
    <property type="match status" value="1"/>
</dbReference>
<dbReference type="GO" id="GO:0061630">
    <property type="term" value="F:ubiquitin protein ligase activity"/>
    <property type="evidence" value="ECO:0007669"/>
    <property type="project" value="UniProtKB-EC"/>
</dbReference>
<dbReference type="Gene3D" id="3.30.40.10">
    <property type="entry name" value="Zinc/RING finger domain, C3HC4 (zinc finger)"/>
    <property type="match status" value="1"/>
</dbReference>
<dbReference type="Proteomes" id="UP000245768">
    <property type="component" value="Unassembled WGS sequence"/>
</dbReference>
<keyword evidence="5" id="KW-0472">Membrane</keyword>
<name>A0A316YXY2_9BASI</name>
<evidence type="ECO:0000313" key="7">
    <source>
        <dbReference type="EMBL" id="PWN94051.1"/>
    </source>
</evidence>
<accession>A0A316YXY2</accession>
<dbReference type="OrthoDB" id="8062037at2759"/>
<dbReference type="PROSITE" id="PS50089">
    <property type="entry name" value="ZF_RING_2"/>
    <property type="match status" value="1"/>
</dbReference>
<dbReference type="GO" id="GO:0008270">
    <property type="term" value="F:zinc ion binding"/>
    <property type="evidence" value="ECO:0007669"/>
    <property type="project" value="UniProtKB-KW"/>
</dbReference>
<keyword evidence="5" id="KW-0812">Transmembrane</keyword>
<feature type="transmembrane region" description="Helical" evidence="5">
    <location>
        <begin position="53"/>
        <end position="74"/>
    </location>
</feature>
<dbReference type="PANTHER" id="PTHR22763:SF184">
    <property type="entry name" value="E3 UBIQUITIN-PROTEIN LIGASE SYNOVIOLIN"/>
    <property type="match status" value="1"/>
</dbReference>
<evidence type="ECO:0000313" key="8">
    <source>
        <dbReference type="Proteomes" id="UP000245768"/>
    </source>
</evidence>